<name>G8TSY4_SULAD</name>
<feature type="domain" description="Carbohydrate kinase FGGY C-terminal" evidence="11">
    <location>
        <begin position="287"/>
        <end position="485"/>
    </location>
</feature>
<evidence type="ECO:0000313" key="12">
    <source>
        <dbReference type="EMBL" id="AEW05599.1"/>
    </source>
</evidence>
<keyword evidence="1 7" id="KW-0808">Transferase</keyword>
<dbReference type="AlphaFoldDB" id="G8TSY4"/>
<dbReference type="PANTHER" id="PTHR43435">
    <property type="entry name" value="RIBULOKINASE"/>
    <property type="match status" value="1"/>
</dbReference>
<dbReference type="SUPFAM" id="SSF53067">
    <property type="entry name" value="Actin-like ATPase domain"/>
    <property type="match status" value="2"/>
</dbReference>
<evidence type="ECO:0000256" key="1">
    <source>
        <dbReference type="ARBA" id="ARBA00022679"/>
    </source>
</evidence>
<dbReference type="HAMAP" id="MF_00520">
    <property type="entry name" value="Ribulokinase"/>
    <property type="match status" value="1"/>
</dbReference>
<dbReference type="NCBIfam" id="TIGR01234">
    <property type="entry name" value="L-ribulokinase"/>
    <property type="match status" value="1"/>
</dbReference>
<keyword evidence="5 7" id="KW-0054">Arabinose catabolism</keyword>
<comment type="catalytic activity">
    <reaction evidence="7 9">
        <text>L-ribulose + ATP = L-ribulose 5-phosphate + ADP + H(+)</text>
        <dbReference type="Rhea" id="RHEA:22072"/>
        <dbReference type="ChEBI" id="CHEBI:15378"/>
        <dbReference type="ChEBI" id="CHEBI:16880"/>
        <dbReference type="ChEBI" id="CHEBI:30616"/>
        <dbReference type="ChEBI" id="CHEBI:58226"/>
        <dbReference type="ChEBI" id="CHEBI:456216"/>
        <dbReference type="EC" id="2.7.1.16"/>
    </reaction>
</comment>
<dbReference type="PANTHER" id="PTHR43435:SF4">
    <property type="entry name" value="FGGY CARBOHYDRATE KINASE DOMAIN-CONTAINING PROTEIN"/>
    <property type="match status" value="1"/>
</dbReference>
<accession>G8TSY4</accession>
<keyword evidence="3 7" id="KW-0418">Kinase</keyword>
<evidence type="ECO:0000259" key="11">
    <source>
        <dbReference type="Pfam" id="PF02782"/>
    </source>
</evidence>
<organism evidence="12 13">
    <name type="scientific">Sulfobacillus acidophilus (strain ATCC 700253 / DSM 10332 / NAL)</name>
    <dbReference type="NCBI Taxonomy" id="679936"/>
    <lineage>
        <taxon>Bacteria</taxon>
        <taxon>Bacillati</taxon>
        <taxon>Bacillota</taxon>
        <taxon>Clostridia</taxon>
        <taxon>Eubacteriales</taxon>
        <taxon>Clostridiales Family XVII. Incertae Sedis</taxon>
        <taxon>Sulfobacillus</taxon>
    </lineage>
</organism>
<dbReference type="GO" id="GO:0008741">
    <property type="term" value="F:ribulokinase activity"/>
    <property type="evidence" value="ECO:0007669"/>
    <property type="project" value="UniProtKB-UniRule"/>
</dbReference>
<keyword evidence="6 7" id="KW-0119">Carbohydrate metabolism</keyword>
<dbReference type="STRING" id="679936.Sulac_2113"/>
<evidence type="ECO:0000256" key="2">
    <source>
        <dbReference type="ARBA" id="ARBA00022741"/>
    </source>
</evidence>
<comment type="pathway">
    <text evidence="7 9">Carbohydrate degradation; L-arabinose degradation via L-ribulose; D-xylulose 5-phosphate from L-arabinose (bacterial route): step 2/3.</text>
</comment>
<evidence type="ECO:0000256" key="6">
    <source>
        <dbReference type="ARBA" id="ARBA00023277"/>
    </source>
</evidence>
<dbReference type="Proteomes" id="UP000005439">
    <property type="component" value="Chromosome"/>
</dbReference>
<keyword evidence="2 7" id="KW-0547">Nucleotide-binding</keyword>
<dbReference type="GO" id="GO:0019150">
    <property type="term" value="F:D-ribulokinase activity"/>
    <property type="evidence" value="ECO:0007669"/>
    <property type="project" value="TreeGrafter"/>
</dbReference>
<dbReference type="EMBL" id="CP003179">
    <property type="protein sequence ID" value="AEW05599.1"/>
    <property type="molecule type" value="Genomic_DNA"/>
</dbReference>
<dbReference type="InterPro" id="IPR000577">
    <property type="entry name" value="Carb_kinase_FGGY"/>
</dbReference>
<dbReference type="GO" id="GO:0005524">
    <property type="term" value="F:ATP binding"/>
    <property type="evidence" value="ECO:0007669"/>
    <property type="project" value="UniProtKB-UniRule"/>
</dbReference>
<dbReference type="InterPro" id="IPR043129">
    <property type="entry name" value="ATPase_NBD"/>
</dbReference>
<feature type="domain" description="Carbohydrate kinase FGGY N-terminal" evidence="10">
    <location>
        <begin position="3"/>
        <end position="277"/>
    </location>
</feature>
<sequence>MAYAIGVDFGTLSGRALLLDLDSGQEVAAVEVPYPHGVLDERLPEGGHILPPDWALQDPDDYLYVLEEAVPELLRRGRVTADQVVGIGVDATSCTVLPVLEDGTPLCRLPEFRKRPHAWPKLWKHHAAQPWATRLTEVAADTGESFLSRYGGRISSEWYYPKLLEIFHDDPETYRTMRWFVEATDWIVWQLTGQLMRNSCTAGYKALWDPQKGIPSLAYFTRVHPNFTHPGEKLGHTFYPVGTPAGTLSPTMARRLGLPTTVTVAVGNVDAHVSMVGAGVTEPGPMVMVIGTSICNLMISSQDIRVPGITGVIPDGILPGYYGYESGQAAVGDMYAWFVQQAVPPSYVDQAAQAGLNIYAYLERLAEPLRPGETGLIALDWWNGNRSILGDAELSGLLVGQTLSTKPEHIYRALLESTAFGTRRTIDNFVEHGVPVTEIVAVGGISHKSPLLMQIYADVTGLPVKVLDSSEIPARGSAVFAAVAAAGGDAGLVARLGRQLAPPVRHTYRPRVSRHEAYNLLYRHYRTLYEFFGQTRQDIMHDLKAWRNREQPANEEA</sequence>
<keyword evidence="4 7" id="KW-0067">ATP-binding</keyword>
<protein>
    <recommendedName>
        <fullName evidence="7 8">Ribulokinase</fullName>
        <ecNumber evidence="7 8">2.7.1.16</ecNumber>
    </recommendedName>
</protein>
<dbReference type="EC" id="2.7.1.16" evidence="7 8"/>
<dbReference type="HOGENOM" id="CLU_009281_9_1_9"/>
<evidence type="ECO:0000256" key="7">
    <source>
        <dbReference type="HAMAP-Rule" id="MF_00520"/>
    </source>
</evidence>
<dbReference type="Pfam" id="PF02782">
    <property type="entry name" value="FGGY_C"/>
    <property type="match status" value="1"/>
</dbReference>
<dbReference type="CDD" id="cd07781">
    <property type="entry name" value="ASKHA_NBD_FGGY_L-RBK"/>
    <property type="match status" value="1"/>
</dbReference>
<dbReference type="PATRIC" id="fig|679936.5.peg.2179"/>
<comment type="catalytic activity">
    <reaction evidence="7">
        <text>D-ribulose + ATP = D-ribulose 5-phosphate + ADP + H(+)</text>
        <dbReference type="Rhea" id="RHEA:17601"/>
        <dbReference type="ChEBI" id="CHEBI:15378"/>
        <dbReference type="ChEBI" id="CHEBI:17173"/>
        <dbReference type="ChEBI" id="CHEBI:30616"/>
        <dbReference type="ChEBI" id="CHEBI:58121"/>
        <dbReference type="ChEBI" id="CHEBI:456216"/>
        <dbReference type="EC" id="2.7.1.16"/>
    </reaction>
</comment>
<evidence type="ECO:0000256" key="8">
    <source>
        <dbReference type="NCBIfam" id="TIGR01234"/>
    </source>
</evidence>
<evidence type="ECO:0000259" key="10">
    <source>
        <dbReference type="Pfam" id="PF00370"/>
    </source>
</evidence>
<keyword evidence="13" id="KW-1185">Reference proteome</keyword>
<dbReference type="KEGG" id="sap:Sulac_2113"/>
<dbReference type="InterPro" id="IPR018484">
    <property type="entry name" value="FGGY_N"/>
</dbReference>
<gene>
    <name evidence="7" type="primary">araB</name>
    <name evidence="12" type="ordered locus">Sulac_2113</name>
</gene>
<dbReference type="UniPathway" id="UPA00145">
    <property type="reaction ID" value="UER00566"/>
</dbReference>
<evidence type="ECO:0000313" key="13">
    <source>
        <dbReference type="Proteomes" id="UP000005439"/>
    </source>
</evidence>
<comment type="similarity">
    <text evidence="7 9">Belongs to the ribulokinase family.</text>
</comment>
<evidence type="ECO:0000256" key="3">
    <source>
        <dbReference type="ARBA" id="ARBA00022777"/>
    </source>
</evidence>
<evidence type="ECO:0000256" key="9">
    <source>
        <dbReference type="RuleBase" id="RU003455"/>
    </source>
</evidence>
<dbReference type="PIRSF" id="PIRSF000538">
    <property type="entry name" value="GlpK"/>
    <property type="match status" value="1"/>
</dbReference>
<reference evidence="12 13" key="2">
    <citation type="journal article" date="2012" name="Stand. Genomic Sci.">
        <title>Complete genome sequence of the moderately thermophilic mineral-sulfide-oxidizing firmicute Sulfobacillus acidophilus type strain (NAL(T)).</title>
        <authorList>
            <person name="Anderson I."/>
            <person name="Chertkov O."/>
            <person name="Chen A."/>
            <person name="Saunders E."/>
            <person name="Lapidus A."/>
            <person name="Nolan M."/>
            <person name="Lucas S."/>
            <person name="Hammon N."/>
            <person name="Deshpande S."/>
            <person name="Cheng J.F."/>
            <person name="Han C."/>
            <person name="Tapia R."/>
            <person name="Goodwin L.A."/>
            <person name="Pitluck S."/>
            <person name="Liolios K."/>
            <person name="Pagani I."/>
            <person name="Ivanova N."/>
            <person name="Mikhailova N."/>
            <person name="Pati A."/>
            <person name="Palaniappan K."/>
            <person name="Land M."/>
            <person name="Pan C."/>
            <person name="Rohde M."/>
            <person name="Pukall R."/>
            <person name="Goker M."/>
            <person name="Detter J.C."/>
            <person name="Woyke T."/>
            <person name="Bristow J."/>
            <person name="Eisen J.A."/>
            <person name="Markowitz V."/>
            <person name="Hugenholtz P."/>
            <person name="Kyrpides N.C."/>
            <person name="Klenk H.P."/>
            <person name="Mavromatis K."/>
        </authorList>
    </citation>
    <scope>NUCLEOTIDE SEQUENCE [LARGE SCALE GENOMIC DNA]</scope>
    <source>
        <strain evidence="13">ATCC 700253 / DSM 10332 / NAL</strain>
    </source>
</reference>
<dbReference type="GO" id="GO:0019569">
    <property type="term" value="P:L-arabinose catabolic process to D-xylulose 5-phosphate"/>
    <property type="evidence" value="ECO:0007669"/>
    <property type="project" value="UniProtKB-UniRule"/>
</dbReference>
<dbReference type="InterPro" id="IPR018485">
    <property type="entry name" value="FGGY_C"/>
</dbReference>
<dbReference type="Pfam" id="PF00370">
    <property type="entry name" value="FGGY_N"/>
    <property type="match status" value="1"/>
</dbReference>
<reference evidence="13" key="1">
    <citation type="submission" date="2011-12" db="EMBL/GenBank/DDBJ databases">
        <title>The complete genome of chromosome of Sulfobacillus acidophilus DSM 10332.</title>
        <authorList>
            <person name="Lucas S."/>
            <person name="Han J."/>
            <person name="Lapidus A."/>
            <person name="Bruce D."/>
            <person name="Goodwin L."/>
            <person name="Pitluck S."/>
            <person name="Peters L."/>
            <person name="Kyrpides N."/>
            <person name="Mavromatis K."/>
            <person name="Ivanova N."/>
            <person name="Mikhailova N."/>
            <person name="Chertkov O."/>
            <person name="Saunders E."/>
            <person name="Detter J.C."/>
            <person name="Tapia R."/>
            <person name="Han C."/>
            <person name="Land M."/>
            <person name="Hauser L."/>
            <person name="Markowitz V."/>
            <person name="Cheng J.-F."/>
            <person name="Hugenholtz P."/>
            <person name="Woyke T."/>
            <person name="Wu D."/>
            <person name="Pukall R."/>
            <person name="Gehrich-Schroeter G."/>
            <person name="Schneider S."/>
            <person name="Klenk H.-P."/>
            <person name="Eisen J.A."/>
        </authorList>
    </citation>
    <scope>NUCLEOTIDE SEQUENCE [LARGE SCALE GENOMIC DNA]</scope>
    <source>
        <strain evidence="13">ATCC 700253 / DSM 10332 / NAL</strain>
    </source>
</reference>
<proteinExistence type="inferred from homology"/>
<dbReference type="NCBIfam" id="NF003154">
    <property type="entry name" value="PRK04123.1"/>
    <property type="match status" value="1"/>
</dbReference>
<evidence type="ECO:0000256" key="4">
    <source>
        <dbReference type="ARBA" id="ARBA00022840"/>
    </source>
</evidence>
<dbReference type="Gene3D" id="3.30.420.40">
    <property type="match status" value="2"/>
</dbReference>
<dbReference type="InterPro" id="IPR005929">
    <property type="entry name" value="Ribulokinase"/>
</dbReference>
<dbReference type="GO" id="GO:0005737">
    <property type="term" value="C:cytoplasm"/>
    <property type="evidence" value="ECO:0007669"/>
    <property type="project" value="TreeGrafter"/>
</dbReference>
<evidence type="ECO:0000256" key="5">
    <source>
        <dbReference type="ARBA" id="ARBA00022935"/>
    </source>
</evidence>